<dbReference type="EMBL" id="QJKJ01011197">
    <property type="protein sequence ID" value="RDX71798.1"/>
    <property type="molecule type" value="Genomic_DNA"/>
</dbReference>
<dbReference type="PANTHER" id="PTHR32387">
    <property type="entry name" value="WU:FJ29H11"/>
    <property type="match status" value="1"/>
</dbReference>
<evidence type="ECO:0008006" key="4">
    <source>
        <dbReference type="Google" id="ProtNLM"/>
    </source>
</evidence>
<proteinExistence type="predicted"/>
<keyword evidence="1" id="KW-0812">Transmembrane</keyword>
<keyword evidence="3" id="KW-1185">Reference proteome</keyword>
<dbReference type="PANTHER" id="PTHR32387:SF3">
    <property type="entry name" value="ATP_DNA BINDING PROTEIN"/>
    <property type="match status" value="1"/>
</dbReference>
<dbReference type="OrthoDB" id="1262810at2759"/>
<dbReference type="Gene3D" id="3.30.565.10">
    <property type="entry name" value="Histidine kinase-like ATPase, C-terminal domain"/>
    <property type="match status" value="1"/>
</dbReference>
<name>A0A371F0H3_MUCPR</name>
<dbReference type="InterPro" id="IPR052957">
    <property type="entry name" value="Auxin_embryo_med"/>
</dbReference>
<dbReference type="STRING" id="157652.A0A371F0H3"/>
<dbReference type="Proteomes" id="UP000257109">
    <property type="component" value="Unassembled WGS sequence"/>
</dbReference>
<evidence type="ECO:0000256" key="1">
    <source>
        <dbReference type="SAM" id="Phobius"/>
    </source>
</evidence>
<dbReference type="AlphaFoldDB" id="A0A371F0H3"/>
<keyword evidence="1" id="KW-1133">Transmembrane helix</keyword>
<dbReference type="SUPFAM" id="SSF55874">
    <property type="entry name" value="ATPase domain of HSP90 chaperone/DNA topoisomerase II/histidine kinase"/>
    <property type="match status" value="1"/>
</dbReference>
<feature type="transmembrane region" description="Helical" evidence="1">
    <location>
        <begin position="734"/>
        <end position="758"/>
    </location>
</feature>
<keyword evidence="1" id="KW-0472">Membrane</keyword>
<accession>A0A371F0H3</accession>
<protein>
    <recommendedName>
        <fullName evidence="4">Sacsin</fullName>
    </recommendedName>
</protein>
<gene>
    <name evidence="2" type="ORF">CR513_48798</name>
</gene>
<organism evidence="2 3">
    <name type="scientific">Mucuna pruriens</name>
    <name type="common">Velvet bean</name>
    <name type="synonym">Dolichos pruriens</name>
    <dbReference type="NCBI Taxonomy" id="157652"/>
    <lineage>
        <taxon>Eukaryota</taxon>
        <taxon>Viridiplantae</taxon>
        <taxon>Streptophyta</taxon>
        <taxon>Embryophyta</taxon>
        <taxon>Tracheophyta</taxon>
        <taxon>Spermatophyta</taxon>
        <taxon>Magnoliopsida</taxon>
        <taxon>eudicotyledons</taxon>
        <taxon>Gunneridae</taxon>
        <taxon>Pentapetalae</taxon>
        <taxon>rosids</taxon>
        <taxon>fabids</taxon>
        <taxon>Fabales</taxon>
        <taxon>Fabaceae</taxon>
        <taxon>Papilionoideae</taxon>
        <taxon>50 kb inversion clade</taxon>
        <taxon>NPAAA clade</taxon>
        <taxon>indigoferoid/millettioid clade</taxon>
        <taxon>Phaseoleae</taxon>
        <taxon>Mucuna</taxon>
    </lineage>
</organism>
<sequence>MARSAKEHIEDIRRNRFSIGGKTNPLMEDLHQAVKYLSAELYAKDVHFLMELIQNAEDNRYLEGGDPTLEFIVTSKDITATGAPATLLVFNNEKGFSSGNIDSICSVGRSTKKGNRIDGIGFKSVFLITARPYIFSNGYQIRFSEEPCPHCGLGYIVPEWVEQNPTLEDIKQIYRAGGDPLPTTTIVLPLKSDKVKPVKQQLSSIHPEVLLFLSKIKRLSIREDNKDPQLSTISSVAISSEINFMTRKNINAESYTLRLSEEENGDSEKECDYYMWKQKFPVRAENRVERRMDVEELVVTLAFPNQERLQRGECLPGVYAFLPTEMISNFPFIIQADFVLASSRETIMLDDKWNQGILDCVPSAFMEAFKSLVKGIDKAPLSSLARMFQFLPVNSSSYEVLNVVRDEIKAKLVQENIVPIETYKQQKHFYKPCEVGRLLSNFWDILTEAREQGISFINLSSHGRYILSSSFDKVKYDHILNFLGVKFVDNGWYAKCIQSSNLVEGASEGVYLKLLLFIATTKWGSSFCDSNMINIPLIKHVGPDGNLSHFSINECRQQQGAKSVFLADQNLSHLISWLIGWNKEFGCASNCFFMPESTQQAIWVFPKKQTLLEWLCNEVDINTLNVYKFAKLLCNSIKNNRRLVIAYAHFLYHSFSKDYLTSREVGSLCCSMPLVDNYGHIVERRAGVLVPANVSKWADLTVSNPWRDEGYVELAEEYVYPYCYAGQHTREKELLNFLVIMLELLIYLVYVLQMLGFLV</sequence>
<reference evidence="2" key="1">
    <citation type="submission" date="2018-05" db="EMBL/GenBank/DDBJ databases">
        <title>Draft genome of Mucuna pruriens seed.</title>
        <authorList>
            <person name="Nnadi N.E."/>
            <person name="Vos R."/>
            <person name="Hasami M.H."/>
            <person name="Devisetty U.K."/>
            <person name="Aguiy J.C."/>
        </authorList>
    </citation>
    <scope>NUCLEOTIDE SEQUENCE [LARGE SCALE GENOMIC DNA]</scope>
    <source>
        <strain evidence="2">JCA_2017</strain>
    </source>
</reference>
<feature type="non-terminal residue" evidence="2">
    <location>
        <position position="1"/>
    </location>
</feature>
<evidence type="ECO:0000313" key="3">
    <source>
        <dbReference type="Proteomes" id="UP000257109"/>
    </source>
</evidence>
<dbReference type="InterPro" id="IPR036890">
    <property type="entry name" value="HATPase_C_sf"/>
</dbReference>
<evidence type="ECO:0000313" key="2">
    <source>
        <dbReference type="EMBL" id="RDX71798.1"/>
    </source>
</evidence>
<comment type="caution">
    <text evidence="2">The sequence shown here is derived from an EMBL/GenBank/DDBJ whole genome shotgun (WGS) entry which is preliminary data.</text>
</comment>